<organism evidence="3 4">
    <name type="scientific">Desulforapulum autotrophicum (strain ATCC 43914 / DSM 3382 / VKM B-1955 / HRM2)</name>
    <name type="common">Desulfobacterium autotrophicum</name>
    <dbReference type="NCBI Taxonomy" id="177437"/>
    <lineage>
        <taxon>Bacteria</taxon>
        <taxon>Pseudomonadati</taxon>
        <taxon>Thermodesulfobacteriota</taxon>
        <taxon>Desulfobacteria</taxon>
        <taxon>Desulfobacterales</taxon>
        <taxon>Desulfobacteraceae</taxon>
        <taxon>Desulforapulum</taxon>
    </lineage>
</organism>
<accession>C0QLP2</accession>
<name>C0QLP2_DESAH</name>
<dbReference type="CDD" id="cd01292">
    <property type="entry name" value="metallo-dependent_hydrolases"/>
    <property type="match status" value="1"/>
</dbReference>
<feature type="domain" description="Amidohydrolase-related" evidence="2">
    <location>
        <begin position="35"/>
        <end position="302"/>
    </location>
</feature>
<dbReference type="Gene3D" id="3.20.20.140">
    <property type="entry name" value="Metal-dependent hydrolases"/>
    <property type="match status" value="1"/>
</dbReference>
<dbReference type="InterPro" id="IPR006680">
    <property type="entry name" value="Amidohydro-rel"/>
</dbReference>
<dbReference type="eggNOG" id="COG2159">
    <property type="taxonomic scope" value="Bacteria"/>
</dbReference>
<keyword evidence="3" id="KW-0378">Hydrolase</keyword>
<dbReference type="Pfam" id="PF04909">
    <property type="entry name" value="Amidohydro_2"/>
    <property type="match status" value="1"/>
</dbReference>
<reference evidence="3 4" key="1">
    <citation type="journal article" date="2009" name="Environ. Microbiol.">
        <title>Genome sequence of Desulfobacterium autotrophicum HRM2, a marine sulfate reducer oxidizing organic carbon completely to carbon dioxide.</title>
        <authorList>
            <person name="Strittmatter A.W."/>
            <person name="Liesegang H."/>
            <person name="Rabus R."/>
            <person name="Decker I."/>
            <person name="Amann J."/>
            <person name="Andres S."/>
            <person name="Henne A."/>
            <person name="Fricke W.F."/>
            <person name="Martinez-Arias R."/>
            <person name="Bartels D."/>
            <person name="Goesmann A."/>
            <person name="Krause L."/>
            <person name="Puehler A."/>
            <person name="Klenk H.P."/>
            <person name="Richter M."/>
            <person name="Schuler M."/>
            <person name="Gloeckner F.O."/>
            <person name="Meyerdierks A."/>
            <person name="Gottschalk G."/>
            <person name="Amann R."/>
        </authorList>
    </citation>
    <scope>NUCLEOTIDE SEQUENCE [LARGE SCALE GENOMIC DNA]</scope>
    <source>
        <strain evidence="4">ATCC 43914 / DSM 3382 / HRM2</strain>
    </source>
</reference>
<dbReference type="InterPro" id="IPR032465">
    <property type="entry name" value="ACMSD"/>
</dbReference>
<dbReference type="GO" id="GO:0019748">
    <property type="term" value="P:secondary metabolic process"/>
    <property type="evidence" value="ECO:0007669"/>
    <property type="project" value="TreeGrafter"/>
</dbReference>
<protein>
    <submittedName>
        <fullName evidence="3">Metal-dependent hydrolase (TIM-barrel fold protein)</fullName>
    </submittedName>
</protein>
<dbReference type="GO" id="GO:0016787">
    <property type="term" value="F:hydrolase activity"/>
    <property type="evidence" value="ECO:0007669"/>
    <property type="project" value="UniProtKB-KW"/>
</dbReference>
<evidence type="ECO:0000313" key="4">
    <source>
        <dbReference type="Proteomes" id="UP000000442"/>
    </source>
</evidence>
<keyword evidence="1" id="KW-0456">Lyase</keyword>
<dbReference type="STRING" id="177437.HRM2_32670"/>
<sequence>MDKKKGHGYLGLKTPLPGLNDPEGHWVPATMDRVIDSHVHLFPRKIFAAVWKWFGVHGWPVRYQLGSSELLNFLFDRGITHVVAFQYAHKPGISDWLNNYMIEKVAEFKGRVTGLATVFPGEDGAVEILNSAFDRGLKGVKLHVHVQCFDPVSRIMEPIYALCSAKKKPLVIHAGREPKSPAYACDPHGLCSADRIKQVITRYPDLRLCVPHFGMDEYEPYCRMIHDHDNLWVDTAMAITDYLPADTCLELLAQRSDRILYGSDFPNIPYAWDRELKCVESSAISSKAIQQILWKNAAELFDIPD</sequence>
<gene>
    <name evidence="3" type="ordered locus">HRM2_32670</name>
</gene>
<dbReference type="Proteomes" id="UP000000442">
    <property type="component" value="Chromosome"/>
</dbReference>
<dbReference type="HOGENOM" id="CLU_044590_0_0_7"/>
<dbReference type="OrthoDB" id="5172791at2"/>
<dbReference type="GO" id="GO:0016831">
    <property type="term" value="F:carboxy-lyase activity"/>
    <property type="evidence" value="ECO:0007669"/>
    <property type="project" value="InterPro"/>
</dbReference>
<evidence type="ECO:0000259" key="2">
    <source>
        <dbReference type="Pfam" id="PF04909"/>
    </source>
</evidence>
<evidence type="ECO:0000256" key="1">
    <source>
        <dbReference type="ARBA" id="ARBA00023239"/>
    </source>
</evidence>
<proteinExistence type="predicted"/>
<dbReference type="PANTHER" id="PTHR21240">
    <property type="entry name" value="2-AMINO-3-CARBOXYLMUCONATE-6-SEMIALDEHYDE DECARBOXYLASE"/>
    <property type="match status" value="1"/>
</dbReference>
<dbReference type="GO" id="GO:0005737">
    <property type="term" value="C:cytoplasm"/>
    <property type="evidence" value="ECO:0007669"/>
    <property type="project" value="TreeGrafter"/>
</dbReference>
<dbReference type="PANTHER" id="PTHR21240:SF28">
    <property type="entry name" value="ISO-OROTATE DECARBOXYLASE (EUROFUNG)"/>
    <property type="match status" value="1"/>
</dbReference>
<dbReference type="RefSeq" id="WP_015905108.1">
    <property type="nucleotide sequence ID" value="NC_012108.1"/>
</dbReference>
<dbReference type="AlphaFoldDB" id="C0QLP2"/>
<evidence type="ECO:0000313" key="3">
    <source>
        <dbReference type="EMBL" id="ACN16346.1"/>
    </source>
</evidence>
<keyword evidence="4" id="KW-1185">Reference proteome</keyword>
<dbReference type="InterPro" id="IPR032466">
    <property type="entry name" value="Metal_Hydrolase"/>
</dbReference>
<dbReference type="EMBL" id="CP001087">
    <property type="protein sequence ID" value="ACN16346.1"/>
    <property type="molecule type" value="Genomic_DNA"/>
</dbReference>
<dbReference type="KEGG" id="dat:HRM2_32670"/>
<dbReference type="SUPFAM" id="SSF51556">
    <property type="entry name" value="Metallo-dependent hydrolases"/>
    <property type="match status" value="1"/>
</dbReference>